<evidence type="ECO:0000256" key="7">
    <source>
        <dbReference type="SAM" id="Phobius"/>
    </source>
</evidence>
<gene>
    <name evidence="9" type="ORF">VSU01S_22690</name>
</gene>
<dbReference type="AlphaFoldDB" id="A0A511QRP8"/>
<dbReference type="Gene3D" id="3.90.550.10">
    <property type="entry name" value="Spore Coat Polysaccharide Biosynthesis Protein SpsA, Chain A"/>
    <property type="match status" value="1"/>
</dbReference>
<evidence type="ECO:0000256" key="3">
    <source>
        <dbReference type="ARBA" id="ARBA00022679"/>
    </source>
</evidence>
<keyword evidence="3 9" id="KW-0808">Transferase</keyword>
<dbReference type="PANTHER" id="PTHR48090:SF1">
    <property type="entry name" value="PROPHAGE BACTOPRENOL GLUCOSYL TRANSFERASE HOMOLOG"/>
    <property type="match status" value="1"/>
</dbReference>
<evidence type="ECO:0000256" key="6">
    <source>
        <dbReference type="ARBA" id="ARBA00023136"/>
    </source>
</evidence>
<accession>A0A511QRP8</accession>
<keyword evidence="4 7" id="KW-0812">Transmembrane</keyword>
<keyword evidence="2" id="KW-0328">Glycosyltransferase</keyword>
<dbReference type="SUPFAM" id="SSF53448">
    <property type="entry name" value="Nucleotide-diphospho-sugar transferases"/>
    <property type="match status" value="1"/>
</dbReference>
<evidence type="ECO:0000256" key="1">
    <source>
        <dbReference type="ARBA" id="ARBA00004141"/>
    </source>
</evidence>
<dbReference type="InterPro" id="IPR001173">
    <property type="entry name" value="Glyco_trans_2-like"/>
</dbReference>
<protein>
    <submittedName>
        <fullName evidence="9">Glycosyl transferase</fullName>
    </submittedName>
</protein>
<dbReference type="CDD" id="cd04187">
    <property type="entry name" value="DPM1_like_bac"/>
    <property type="match status" value="1"/>
</dbReference>
<dbReference type="InterPro" id="IPR029044">
    <property type="entry name" value="Nucleotide-diphossugar_trans"/>
</dbReference>
<dbReference type="GO" id="GO:0016757">
    <property type="term" value="F:glycosyltransferase activity"/>
    <property type="evidence" value="ECO:0007669"/>
    <property type="project" value="UniProtKB-KW"/>
</dbReference>
<comment type="subcellular location">
    <subcellularLocation>
        <location evidence="1">Membrane</location>
        <topology evidence="1">Multi-pass membrane protein</topology>
    </subcellularLocation>
</comment>
<evidence type="ECO:0000256" key="4">
    <source>
        <dbReference type="ARBA" id="ARBA00022692"/>
    </source>
</evidence>
<keyword evidence="6 7" id="KW-0472">Membrane</keyword>
<evidence type="ECO:0000313" key="10">
    <source>
        <dbReference type="Proteomes" id="UP000321113"/>
    </source>
</evidence>
<reference evidence="9 10" key="1">
    <citation type="submission" date="2019-07" db="EMBL/GenBank/DDBJ databases">
        <title>Whole genome shotgun sequence of Vibrio superstes NBRC 103154.</title>
        <authorList>
            <person name="Hosoyama A."/>
            <person name="Uohara A."/>
            <person name="Ohji S."/>
            <person name="Ichikawa N."/>
        </authorList>
    </citation>
    <scope>NUCLEOTIDE SEQUENCE [LARGE SCALE GENOMIC DNA]</scope>
    <source>
        <strain evidence="9 10">NBRC 103154</strain>
    </source>
</reference>
<dbReference type="EMBL" id="BJXK01000008">
    <property type="protein sequence ID" value="GEM80024.1"/>
    <property type="molecule type" value="Genomic_DNA"/>
</dbReference>
<evidence type="ECO:0000313" key="9">
    <source>
        <dbReference type="EMBL" id="GEM80024.1"/>
    </source>
</evidence>
<proteinExistence type="predicted"/>
<comment type="caution">
    <text evidence="9">The sequence shown here is derived from an EMBL/GenBank/DDBJ whole genome shotgun (WGS) entry which is preliminary data.</text>
</comment>
<keyword evidence="10" id="KW-1185">Reference proteome</keyword>
<evidence type="ECO:0000256" key="2">
    <source>
        <dbReference type="ARBA" id="ARBA00022676"/>
    </source>
</evidence>
<feature type="transmembrane region" description="Helical" evidence="7">
    <location>
        <begin position="253"/>
        <end position="277"/>
    </location>
</feature>
<feature type="transmembrane region" description="Helical" evidence="7">
    <location>
        <begin position="220"/>
        <end position="241"/>
    </location>
</feature>
<dbReference type="Proteomes" id="UP000321113">
    <property type="component" value="Unassembled WGS sequence"/>
</dbReference>
<name>A0A511QRP8_9VIBR</name>
<keyword evidence="5 7" id="KW-1133">Transmembrane helix</keyword>
<evidence type="ECO:0000256" key="5">
    <source>
        <dbReference type="ARBA" id="ARBA00022989"/>
    </source>
</evidence>
<evidence type="ECO:0000259" key="8">
    <source>
        <dbReference type="Pfam" id="PF00535"/>
    </source>
</evidence>
<organism evidence="9 10">
    <name type="scientific">Vibrio superstes NBRC 103154</name>
    <dbReference type="NCBI Taxonomy" id="1219062"/>
    <lineage>
        <taxon>Bacteria</taxon>
        <taxon>Pseudomonadati</taxon>
        <taxon>Pseudomonadota</taxon>
        <taxon>Gammaproteobacteria</taxon>
        <taxon>Vibrionales</taxon>
        <taxon>Vibrionaceae</taxon>
        <taxon>Vibrio</taxon>
    </lineage>
</organism>
<sequence length="299" mass="33830">MIIESTYDKLNNKLEELINASLISKESSIILVDDGSNDNTWSIIKALSLENSNIEGIRLSQNVGHQKALYAGLTESKSDITISLDADLQDDIDAINLMIKKHYLGYEIVYGVRNSRRNDSSFKRNSAQVFYWFLSKFNPTQIKNHADYRLLGRRSLNALLRFNESNLYIRGIIPQLGFKSDSVFYERKTRDIGESKYPLRKMLSLALTAITSTTITPLRLITYIGLTVASLSFMGGLYAVYVKLTTDSVDGWASLMTSIFFLGGVQLISLGVIGEYVGRIYIEAKRRPKFIIEERHKSP</sequence>
<dbReference type="GO" id="GO:0005886">
    <property type="term" value="C:plasma membrane"/>
    <property type="evidence" value="ECO:0007669"/>
    <property type="project" value="TreeGrafter"/>
</dbReference>
<feature type="domain" description="Glycosyltransferase 2-like" evidence="8">
    <location>
        <begin position="14"/>
        <end position="143"/>
    </location>
</feature>
<dbReference type="Pfam" id="PF00535">
    <property type="entry name" value="Glycos_transf_2"/>
    <property type="match status" value="1"/>
</dbReference>
<dbReference type="PANTHER" id="PTHR48090">
    <property type="entry name" value="UNDECAPRENYL-PHOSPHATE 4-DEOXY-4-FORMAMIDO-L-ARABINOSE TRANSFERASE-RELATED"/>
    <property type="match status" value="1"/>
</dbReference>
<dbReference type="InterPro" id="IPR050256">
    <property type="entry name" value="Glycosyltransferase_2"/>
</dbReference>